<accession>A0A450U3C3</accession>
<evidence type="ECO:0000313" key="3">
    <source>
        <dbReference type="EMBL" id="VFK24450.1"/>
    </source>
</evidence>
<sequence length="53" mass="6342">MTAQSGIFFSANHLKWVPPYEIEERIRAEERRMREEAVRLAEKEIAQLKPEKE</sequence>
<evidence type="ECO:0000313" key="1">
    <source>
        <dbReference type="EMBL" id="VFJ77638.1"/>
    </source>
</evidence>
<name>A0A450U3C3_9GAMM</name>
<gene>
    <name evidence="1" type="ORF">BECKFM1743A_GA0114220_110142</name>
    <name evidence="3" type="ORF">BECKFM1743B_GA0114221_109942</name>
    <name evidence="2" type="ORF">BECKFM1743C_GA0114222_110162</name>
</gene>
<dbReference type="AlphaFoldDB" id="A0A450U3C3"/>
<proteinExistence type="predicted"/>
<protein>
    <submittedName>
        <fullName evidence="1">Uncharacterized protein</fullName>
    </submittedName>
</protein>
<dbReference type="EMBL" id="CAADEZ010001014">
    <property type="protein sequence ID" value="VFJ77638.1"/>
    <property type="molecule type" value="Genomic_DNA"/>
</dbReference>
<dbReference type="EMBL" id="CAADFL010000994">
    <property type="protein sequence ID" value="VFK24450.1"/>
    <property type="molecule type" value="Genomic_DNA"/>
</dbReference>
<reference evidence="1" key="1">
    <citation type="submission" date="2019-02" db="EMBL/GenBank/DDBJ databases">
        <authorList>
            <person name="Gruber-Vodicka R. H."/>
            <person name="Seah K. B. B."/>
        </authorList>
    </citation>
    <scope>NUCLEOTIDE SEQUENCE</scope>
    <source>
        <strain evidence="1">BECK_BZ163</strain>
        <strain evidence="3">BECK_BZ164</strain>
        <strain evidence="2">BECK_BZ165</strain>
    </source>
</reference>
<dbReference type="EMBL" id="CAADFA010001016">
    <property type="protein sequence ID" value="VFJ77658.1"/>
    <property type="molecule type" value="Genomic_DNA"/>
</dbReference>
<evidence type="ECO:0000313" key="2">
    <source>
        <dbReference type="EMBL" id="VFJ77658.1"/>
    </source>
</evidence>
<organism evidence="1">
    <name type="scientific">Candidatus Kentrum sp. FM</name>
    <dbReference type="NCBI Taxonomy" id="2126340"/>
    <lineage>
        <taxon>Bacteria</taxon>
        <taxon>Pseudomonadati</taxon>
        <taxon>Pseudomonadota</taxon>
        <taxon>Gammaproteobacteria</taxon>
        <taxon>Candidatus Kentrum</taxon>
    </lineage>
</organism>